<reference evidence="9 10" key="1">
    <citation type="submission" date="2019-12" db="EMBL/GenBank/DDBJ databases">
        <title>Nesterenkonia muleiensis sp. nov., a novel actinobacterium isolated from sap of Populus euphratica.</title>
        <authorList>
            <person name="Wang R."/>
        </authorList>
    </citation>
    <scope>NUCLEOTIDE SEQUENCE [LARGE SCALE GENOMIC DNA]</scope>
    <source>
        <strain evidence="9 10">F10</strain>
    </source>
</reference>
<proteinExistence type="inferred from homology"/>
<feature type="compositionally biased region" description="Low complexity" evidence="8">
    <location>
        <begin position="198"/>
        <end position="218"/>
    </location>
</feature>
<feature type="compositionally biased region" description="Low complexity" evidence="8">
    <location>
        <begin position="90"/>
        <end position="129"/>
    </location>
</feature>
<evidence type="ECO:0000313" key="9">
    <source>
        <dbReference type="EMBL" id="MVT27092.1"/>
    </source>
</evidence>
<dbReference type="GO" id="GO:0071555">
    <property type="term" value="P:cell wall organization"/>
    <property type="evidence" value="ECO:0007669"/>
    <property type="project" value="UniProtKB-KW"/>
</dbReference>
<organism evidence="9 10">
    <name type="scientific">Nesterenkonia alkaliphila</name>
    <dbReference type="NCBI Taxonomy" id="1463631"/>
    <lineage>
        <taxon>Bacteria</taxon>
        <taxon>Bacillati</taxon>
        <taxon>Actinomycetota</taxon>
        <taxon>Actinomycetes</taxon>
        <taxon>Micrococcales</taxon>
        <taxon>Micrococcaceae</taxon>
        <taxon>Nesterenkonia</taxon>
    </lineage>
</organism>
<evidence type="ECO:0000256" key="7">
    <source>
        <dbReference type="HAMAP-Rule" id="MF_02065"/>
    </source>
</evidence>
<keyword evidence="5 7" id="KW-0456">Lyase</keyword>
<dbReference type="Pfam" id="PF02618">
    <property type="entry name" value="YceG"/>
    <property type="match status" value="1"/>
</dbReference>
<evidence type="ECO:0000256" key="5">
    <source>
        <dbReference type="ARBA" id="ARBA00023239"/>
    </source>
</evidence>
<comment type="catalytic activity">
    <reaction evidence="7">
        <text>a peptidoglycan chain = a peptidoglycan chain with N-acetyl-1,6-anhydromuramyl-[peptide] at the reducing end + a peptidoglycan chain with N-acetylglucosamine at the non-reducing end.</text>
        <dbReference type="EC" id="4.2.2.29"/>
    </reaction>
</comment>
<feature type="compositionally biased region" description="Low complexity" evidence="8">
    <location>
        <begin position="160"/>
        <end position="186"/>
    </location>
</feature>
<name>A0A7K1UL89_9MICC</name>
<comment type="subcellular location">
    <subcellularLocation>
        <location evidence="7">Cell membrane</location>
        <topology evidence="7">Single-pass membrane protein</topology>
    </subcellularLocation>
</comment>
<dbReference type="Proteomes" id="UP000460157">
    <property type="component" value="Unassembled WGS sequence"/>
</dbReference>
<feature type="compositionally biased region" description="Basic and acidic residues" evidence="8">
    <location>
        <begin position="17"/>
        <end position="36"/>
    </location>
</feature>
<evidence type="ECO:0000256" key="4">
    <source>
        <dbReference type="ARBA" id="ARBA00023136"/>
    </source>
</evidence>
<sequence length="683" mass="75466">MSDEQPPEAGSRRRRREIREARERERAAQRERESAVRRLSSSSTADTTSSGRRGTEPQAQPAVEQDESPALFDQETSTPKDQRRSRRPRQQPVQSNSGQSSSAQSPAPARPAPRQRSTSAPSAASSASAEQGFVSRRERRRLQTQQNQAVPPVQPPAQTPPDAASPQTQAVPAQPQQVPAAPQQPQESPGQFGHTGLAETPAAAEPSPVPSAISPATPFEHVVAPHSAASPESDQIHPTEEPPEYEDFHGYQAEDWDEEYQEHEYDEDGTPVLVGASGYGRGYQTVAPMEGRVNRNLLRQRKAKRRRRNITLGIVVLVFGGVMFWLVTFLQGIFEQGEVADYDQVAGESVEFEIYPDEGLASVQQRLVDEGIVASPEAFQQALADLEPGAVHHDGTYPLREQMPAAEAVEVIFAQREGQATFSVPLGSRQDEVFELIAGVQELDITVEELQELAEDPQQFGLPEQAESLEGFLAGGDHFFEYEATAEEVLQELISSTFRVLEENGVTDPDEQWETIIVASLITAEANNNYDPEERTRDERYEDYRIMAGAIQNRINNPDHDGIGGLLQIDAAVHYGSGRTGDLHFSDEDRLDEDNEYNTYVHPGLPPGPIGTPIWDTIRAAANPADTDYFYWVTVNPNTGETEFNRTHDEHLEDVAVFNQFCEDNPGACSPADEQAAEEELEE</sequence>
<feature type="compositionally biased region" description="Low complexity" evidence="8">
    <location>
        <begin position="37"/>
        <end position="52"/>
    </location>
</feature>
<dbReference type="GO" id="GO:0009252">
    <property type="term" value="P:peptidoglycan biosynthetic process"/>
    <property type="evidence" value="ECO:0007669"/>
    <property type="project" value="UniProtKB-UniRule"/>
</dbReference>
<evidence type="ECO:0000256" key="8">
    <source>
        <dbReference type="SAM" id="MobiDB-lite"/>
    </source>
</evidence>
<evidence type="ECO:0000256" key="6">
    <source>
        <dbReference type="ARBA" id="ARBA00023316"/>
    </source>
</evidence>
<keyword evidence="10" id="KW-1185">Reference proteome</keyword>
<keyword evidence="2 7" id="KW-0812">Transmembrane</keyword>
<evidence type="ECO:0000256" key="2">
    <source>
        <dbReference type="ARBA" id="ARBA00022692"/>
    </source>
</evidence>
<comment type="similarity">
    <text evidence="7">Belongs to the transglycosylase MltG family.</text>
</comment>
<dbReference type="HAMAP" id="MF_02065">
    <property type="entry name" value="MltG"/>
    <property type="match status" value="1"/>
</dbReference>
<accession>A0A7K1UL89</accession>
<evidence type="ECO:0000256" key="3">
    <source>
        <dbReference type="ARBA" id="ARBA00022989"/>
    </source>
</evidence>
<keyword evidence="1 7" id="KW-1003">Cell membrane</keyword>
<dbReference type="GO" id="GO:0005886">
    <property type="term" value="C:plasma membrane"/>
    <property type="evidence" value="ECO:0007669"/>
    <property type="project" value="UniProtKB-SubCell"/>
</dbReference>
<feature type="site" description="Important for catalytic activity" evidence="7">
    <location>
        <position position="525"/>
    </location>
</feature>
<evidence type="ECO:0000313" key="10">
    <source>
        <dbReference type="Proteomes" id="UP000460157"/>
    </source>
</evidence>
<dbReference type="EC" id="4.2.2.29" evidence="7"/>
<comment type="caution">
    <text evidence="9">The sequence shown here is derived from an EMBL/GenBank/DDBJ whole genome shotgun (WGS) entry which is preliminary data.</text>
</comment>
<dbReference type="AlphaFoldDB" id="A0A7K1UL89"/>
<keyword evidence="4 7" id="KW-0472">Membrane</keyword>
<feature type="transmembrane region" description="Helical" evidence="7">
    <location>
        <begin position="310"/>
        <end position="334"/>
    </location>
</feature>
<dbReference type="PANTHER" id="PTHR30518:SF2">
    <property type="entry name" value="ENDOLYTIC MUREIN TRANSGLYCOSYLASE"/>
    <property type="match status" value="1"/>
</dbReference>
<dbReference type="InterPro" id="IPR003770">
    <property type="entry name" value="MLTG-like"/>
</dbReference>
<dbReference type="RefSeq" id="WP_157324718.1">
    <property type="nucleotide sequence ID" value="NZ_BMFX01000012.1"/>
</dbReference>
<keyword evidence="3 7" id="KW-1133">Transmembrane helix</keyword>
<comment type="function">
    <text evidence="7">Functions as a peptidoglycan terminase that cleaves nascent peptidoglycan strands endolytically to terminate their elongation.</text>
</comment>
<dbReference type="GO" id="GO:0008932">
    <property type="term" value="F:lytic endotransglycosylase activity"/>
    <property type="evidence" value="ECO:0007669"/>
    <property type="project" value="UniProtKB-UniRule"/>
</dbReference>
<feature type="region of interest" description="Disordered" evidence="8">
    <location>
        <begin position="1"/>
        <end position="246"/>
    </location>
</feature>
<gene>
    <name evidence="7" type="primary">mltG</name>
    <name evidence="9" type="ORF">GNZ21_12140</name>
</gene>
<dbReference type="Gene3D" id="3.30.1490.480">
    <property type="entry name" value="Endolytic murein transglycosylase"/>
    <property type="match status" value="1"/>
</dbReference>
<dbReference type="PANTHER" id="PTHR30518">
    <property type="entry name" value="ENDOLYTIC MUREIN TRANSGLYCOSYLASE"/>
    <property type="match status" value="1"/>
</dbReference>
<protein>
    <recommendedName>
        <fullName evidence="7">Endolytic murein transglycosylase</fullName>
        <ecNumber evidence="7">4.2.2.29</ecNumber>
    </recommendedName>
    <alternativeName>
        <fullName evidence="7">Peptidoglycan lytic transglycosylase</fullName>
    </alternativeName>
    <alternativeName>
        <fullName evidence="7">Peptidoglycan polymerization terminase</fullName>
    </alternativeName>
</protein>
<evidence type="ECO:0000256" key="1">
    <source>
        <dbReference type="ARBA" id="ARBA00022475"/>
    </source>
</evidence>
<dbReference type="OrthoDB" id="9814591at2"/>
<dbReference type="EMBL" id="WRPM01000088">
    <property type="protein sequence ID" value="MVT27092.1"/>
    <property type="molecule type" value="Genomic_DNA"/>
</dbReference>
<keyword evidence="6 7" id="KW-0961">Cell wall biogenesis/degradation</keyword>